<evidence type="ECO:0000313" key="1">
    <source>
        <dbReference type="EMBL" id="CAK9029208.1"/>
    </source>
</evidence>
<evidence type="ECO:0008006" key="3">
    <source>
        <dbReference type="Google" id="ProtNLM"/>
    </source>
</evidence>
<protein>
    <recommendedName>
        <fullName evidence="3">5'-nucleotidase</fullName>
    </recommendedName>
</protein>
<dbReference type="Proteomes" id="UP001642484">
    <property type="component" value="Unassembled WGS sequence"/>
</dbReference>
<evidence type="ECO:0000313" key="2">
    <source>
        <dbReference type="Proteomes" id="UP001642484"/>
    </source>
</evidence>
<proteinExistence type="predicted"/>
<gene>
    <name evidence="1" type="ORF">CCMP2556_LOCUS17402</name>
</gene>
<dbReference type="EMBL" id="CAXAMN010009558">
    <property type="protein sequence ID" value="CAK9029208.1"/>
    <property type="molecule type" value="Genomic_DNA"/>
</dbReference>
<keyword evidence="2" id="KW-1185">Reference proteome</keyword>
<organism evidence="1 2">
    <name type="scientific">Durusdinium trenchii</name>
    <dbReference type="NCBI Taxonomy" id="1381693"/>
    <lineage>
        <taxon>Eukaryota</taxon>
        <taxon>Sar</taxon>
        <taxon>Alveolata</taxon>
        <taxon>Dinophyceae</taxon>
        <taxon>Suessiales</taxon>
        <taxon>Symbiodiniaceae</taxon>
        <taxon>Durusdinium</taxon>
    </lineage>
</organism>
<comment type="caution">
    <text evidence="1">The sequence shown here is derived from an EMBL/GenBank/DDBJ whole genome shotgun (WGS) entry which is preliminary data.</text>
</comment>
<sequence length="145" mass="16299">MRCGDLEKLGLHQGEHYDMLVTSEDLDLTVYTRNHTLLVGDSIGFMERAEREGFPAALVCSGQLSQFFDLSPAPNIDVPANGGHFVEPDPCTWQEAFGTRPRPRYGLACFAFSEGFFFRFFAERRALARRRHSQRSGAPGVPEDE</sequence>
<reference evidence="1 2" key="1">
    <citation type="submission" date="2024-02" db="EMBL/GenBank/DDBJ databases">
        <authorList>
            <person name="Chen Y."/>
            <person name="Shah S."/>
            <person name="Dougan E. K."/>
            <person name="Thang M."/>
            <person name="Chan C."/>
        </authorList>
    </citation>
    <scope>NUCLEOTIDE SEQUENCE [LARGE SCALE GENOMIC DNA]</scope>
</reference>
<accession>A0ABP0KSM0</accession>
<name>A0ABP0KSM0_9DINO</name>